<dbReference type="Proteomes" id="UP000660024">
    <property type="component" value="Unassembled WGS sequence"/>
</dbReference>
<reference evidence="1 2" key="1">
    <citation type="submission" date="2020-12" db="EMBL/GenBank/DDBJ databases">
        <title>Bacterial novel species Pedobacter sp. SD-b isolated from soil.</title>
        <authorList>
            <person name="Jung H.-Y."/>
        </authorList>
    </citation>
    <scope>NUCLEOTIDE SEQUENCE [LARGE SCALE GENOMIC DNA]</scope>
    <source>
        <strain evidence="1 2">SD-b</strain>
    </source>
</reference>
<proteinExistence type="predicted"/>
<evidence type="ECO:0000313" key="1">
    <source>
        <dbReference type="EMBL" id="MBK0383442.1"/>
    </source>
</evidence>
<sequence>MKKLFSSVFFFIIFISTIYAQENKSPKSGLKFFNWSSLSYTFGINSGALDEKLNSLHLKTVFGLANPKTGFGIGIENASFRNPNSSNGANFNTLSFNGNLHQLLKPIQDDDLNFFIKGAAGYAVRIFDGYDKGLNYEACVGTILTTKRKSKYFLQAIYNYQQIDGFILTNGKPMITSFGVGIGTWVSR</sequence>
<comment type="caution">
    <text evidence="1">The sequence shown here is derived from an EMBL/GenBank/DDBJ whole genome shotgun (WGS) entry which is preliminary data.</text>
</comment>
<dbReference type="RefSeq" id="WP_200586251.1">
    <property type="nucleotide sequence ID" value="NZ_JAEHFY010000014.1"/>
</dbReference>
<name>A0ABS1BKY4_9SPHI</name>
<gene>
    <name evidence="1" type="ORF">I5M32_10765</name>
</gene>
<evidence type="ECO:0008006" key="3">
    <source>
        <dbReference type="Google" id="ProtNLM"/>
    </source>
</evidence>
<dbReference type="EMBL" id="JAEHFY010000014">
    <property type="protein sequence ID" value="MBK0383442.1"/>
    <property type="molecule type" value="Genomic_DNA"/>
</dbReference>
<organism evidence="1 2">
    <name type="scientific">Pedobacter segetis</name>
    <dbReference type="NCBI Taxonomy" id="2793069"/>
    <lineage>
        <taxon>Bacteria</taxon>
        <taxon>Pseudomonadati</taxon>
        <taxon>Bacteroidota</taxon>
        <taxon>Sphingobacteriia</taxon>
        <taxon>Sphingobacteriales</taxon>
        <taxon>Sphingobacteriaceae</taxon>
        <taxon>Pedobacter</taxon>
    </lineage>
</organism>
<evidence type="ECO:0000313" key="2">
    <source>
        <dbReference type="Proteomes" id="UP000660024"/>
    </source>
</evidence>
<keyword evidence="2" id="KW-1185">Reference proteome</keyword>
<accession>A0ABS1BKY4</accession>
<protein>
    <recommendedName>
        <fullName evidence="3">Outer membrane protein beta-barrel domain-containing protein</fullName>
    </recommendedName>
</protein>